<dbReference type="HOGENOM" id="CLU_000288_109_2_1"/>
<comment type="similarity">
    <text evidence="10">Belongs to the protein kinase superfamily.</text>
</comment>
<dbReference type="PANTHER" id="PTHR45998">
    <property type="entry name" value="SERINE/THREONINE-PROTEIN KINASE 16"/>
    <property type="match status" value="1"/>
</dbReference>
<dbReference type="InParanoid" id="D8T6J2"/>
<dbReference type="InterPro" id="IPR052239">
    <property type="entry name" value="Ser/Thr-specific_kinases"/>
</dbReference>
<keyword evidence="13" id="KW-1185">Reference proteome</keyword>
<evidence type="ECO:0000313" key="12">
    <source>
        <dbReference type="EMBL" id="EFJ07762.1"/>
    </source>
</evidence>
<dbReference type="STRING" id="88036.D8T6J2"/>
<evidence type="ECO:0000256" key="10">
    <source>
        <dbReference type="RuleBase" id="RU000304"/>
    </source>
</evidence>
<dbReference type="InterPro" id="IPR008271">
    <property type="entry name" value="Ser/Thr_kinase_AS"/>
</dbReference>
<dbReference type="Gramene" id="EFJ07762">
    <property type="protein sequence ID" value="EFJ07762"/>
    <property type="gene ID" value="SELMODRAFT_133041"/>
</dbReference>
<dbReference type="GO" id="GO:0004674">
    <property type="term" value="F:protein serine/threonine kinase activity"/>
    <property type="evidence" value="ECO:0000318"/>
    <property type="project" value="GO_Central"/>
</dbReference>
<dbReference type="SUPFAM" id="SSF56112">
    <property type="entry name" value="Protein kinase-like (PK-like)"/>
    <property type="match status" value="1"/>
</dbReference>
<keyword evidence="5" id="KW-0418">Kinase</keyword>
<proteinExistence type="inferred from homology"/>
<comment type="catalytic activity">
    <reaction evidence="8">
        <text>L-seryl-[protein] + ATP = O-phospho-L-seryl-[protein] + ADP + H(+)</text>
        <dbReference type="Rhea" id="RHEA:17989"/>
        <dbReference type="Rhea" id="RHEA-COMP:9863"/>
        <dbReference type="Rhea" id="RHEA-COMP:11604"/>
        <dbReference type="ChEBI" id="CHEBI:15378"/>
        <dbReference type="ChEBI" id="CHEBI:29999"/>
        <dbReference type="ChEBI" id="CHEBI:30616"/>
        <dbReference type="ChEBI" id="CHEBI:83421"/>
        <dbReference type="ChEBI" id="CHEBI:456216"/>
        <dbReference type="EC" id="2.7.11.1"/>
    </reaction>
</comment>
<dbReference type="FunCoup" id="D8T6J2">
    <property type="interactions" value="4821"/>
</dbReference>
<dbReference type="eggNOG" id="KOG2345">
    <property type="taxonomic scope" value="Eukaryota"/>
</dbReference>
<sequence length="342" mass="38318">MGCSFSGLNALYEAVSGAADIWINERRFRIVRQLGEGGFAFVYLAREIQGDRPLKQSSQVSDDGLYAVKKVLIQSEEQLALVKREIQVSSLFKHPNLLPLLEHSMIAVKQGSREGTWNTEAYLLFPVYPDGTLQSQLEEMRSRGEFFPAVTVLHIFQQICQALKQMHKHDPSYSHNDVKPGNVLLSKSSNQDPPKAVVMDFGSATLARKRVRSRSEALAIQEWAAEHCSAPYRAPELWDCPSIADIDERVDVWSLGCTLFAIMYCVSPFEHSLSEAGGSLQLASMSGQIKWPSTPPYPRSFHKLVSWMVEPRVANRPDVEAVIAVVTKMLSKFPEEVDSSEF</sequence>
<evidence type="ECO:0000256" key="9">
    <source>
        <dbReference type="PROSITE-ProRule" id="PRU10141"/>
    </source>
</evidence>
<dbReference type="Pfam" id="PF00069">
    <property type="entry name" value="Pkinase"/>
    <property type="match status" value="1"/>
</dbReference>
<dbReference type="PROSITE" id="PS00108">
    <property type="entry name" value="PROTEIN_KINASE_ST"/>
    <property type="match status" value="1"/>
</dbReference>
<evidence type="ECO:0000256" key="1">
    <source>
        <dbReference type="ARBA" id="ARBA00012513"/>
    </source>
</evidence>
<dbReference type="PANTHER" id="PTHR45998:SF2">
    <property type="entry name" value="SERINE_THREONINE-PROTEIN KINASE 16"/>
    <property type="match status" value="1"/>
</dbReference>
<dbReference type="GO" id="GO:0005737">
    <property type="term" value="C:cytoplasm"/>
    <property type="evidence" value="ECO:0000318"/>
    <property type="project" value="GO_Central"/>
</dbReference>
<evidence type="ECO:0000256" key="7">
    <source>
        <dbReference type="ARBA" id="ARBA00047899"/>
    </source>
</evidence>
<dbReference type="PROSITE" id="PS50011">
    <property type="entry name" value="PROTEIN_KINASE_DOM"/>
    <property type="match status" value="1"/>
</dbReference>
<dbReference type="GO" id="GO:0005524">
    <property type="term" value="F:ATP binding"/>
    <property type="evidence" value="ECO:0007669"/>
    <property type="project" value="UniProtKB-UniRule"/>
</dbReference>
<evidence type="ECO:0000256" key="3">
    <source>
        <dbReference type="ARBA" id="ARBA00022679"/>
    </source>
</evidence>
<dbReference type="EC" id="2.7.11.1" evidence="1"/>
<evidence type="ECO:0000259" key="11">
    <source>
        <dbReference type="PROSITE" id="PS50011"/>
    </source>
</evidence>
<dbReference type="OMA" id="PFEMTIN"/>
<feature type="binding site" evidence="9">
    <location>
        <position position="55"/>
    </location>
    <ligand>
        <name>ATP</name>
        <dbReference type="ChEBI" id="CHEBI:30616"/>
    </ligand>
</feature>
<dbReference type="InterPro" id="IPR017441">
    <property type="entry name" value="Protein_kinase_ATP_BS"/>
</dbReference>
<evidence type="ECO:0000256" key="6">
    <source>
        <dbReference type="ARBA" id="ARBA00022840"/>
    </source>
</evidence>
<dbReference type="SMART" id="SM00220">
    <property type="entry name" value="S_TKc"/>
    <property type="match status" value="1"/>
</dbReference>
<dbReference type="InterPro" id="IPR011009">
    <property type="entry name" value="Kinase-like_dom_sf"/>
</dbReference>
<gene>
    <name evidence="12" type="ORF">SELMODRAFT_133041</name>
</gene>
<evidence type="ECO:0000256" key="2">
    <source>
        <dbReference type="ARBA" id="ARBA00022527"/>
    </source>
</evidence>
<dbReference type="KEGG" id="smo:SELMODRAFT_133041"/>
<evidence type="ECO:0000256" key="4">
    <source>
        <dbReference type="ARBA" id="ARBA00022741"/>
    </source>
</evidence>
<keyword evidence="6 9" id="KW-0067">ATP-binding</keyword>
<evidence type="ECO:0000313" key="13">
    <source>
        <dbReference type="Proteomes" id="UP000001514"/>
    </source>
</evidence>
<keyword evidence="2 10" id="KW-0723">Serine/threonine-protein kinase</keyword>
<dbReference type="InterPro" id="IPR000719">
    <property type="entry name" value="Prot_kinase_dom"/>
</dbReference>
<keyword evidence="3" id="KW-0808">Transferase</keyword>
<organism evidence="13">
    <name type="scientific">Selaginella moellendorffii</name>
    <name type="common">Spikemoss</name>
    <dbReference type="NCBI Taxonomy" id="88036"/>
    <lineage>
        <taxon>Eukaryota</taxon>
        <taxon>Viridiplantae</taxon>
        <taxon>Streptophyta</taxon>
        <taxon>Embryophyta</taxon>
        <taxon>Tracheophyta</taxon>
        <taxon>Lycopodiopsida</taxon>
        <taxon>Selaginellales</taxon>
        <taxon>Selaginellaceae</taxon>
        <taxon>Selaginella</taxon>
    </lineage>
</organism>
<dbReference type="AlphaFoldDB" id="D8T6J2"/>
<dbReference type="EMBL" id="GL377681">
    <property type="protein sequence ID" value="EFJ07762.1"/>
    <property type="molecule type" value="Genomic_DNA"/>
</dbReference>
<evidence type="ECO:0000256" key="8">
    <source>
        <dbReference type="ARBA" id="ARBA00048679"/>
    </source>
</evidence>
<dbReference type="Proteomes" id="UP000001514">
    <property type="component" value="Unassembled WGS sequence"/>
</dbReference>
<dbReference type="Gene3D" id="1.10.510.10">
    <property type="entry name" value="Transferase(Phosphotransferase) domain 1"/>
    <property type="match status" value="1"/>
</dbReference>
<protein>
    <recommendedName>
        <fullName evidence="1">non-specific serine/threonine protein kinase</fullName>
        <ecNumber evidence="1">2.7.11.1</ecNumber>
    </recommendedName>
</protein>
<comment type="catalytic activity">
    <reaction evidence="7">
        <text>L-threonyl-[protein] + ATP = O-phospho-L-threonyl-[protein] + ADP + H(+)</text>
        <dbReference type="Rhea" id="RHEA:46608"/>
        <dbReference type="Rhea" id="RHEA-COMP:11060"/>
        <dbReference type="Rhea" id="RHEA-COMP:11605"/>
        <dbReference type="ChEBI" id="CHEBI:15378"/>
        <dbReference type="ChEBI" id="CHEBI:30013"/>
        <dbReference type="ChEBI" id="CHEBI:30616"/>
        <dbReference type="ChEBI" id="CHEBI:61977"/>
        <dbReference type="ChEBI" id="CHEBI:456216"/>
        <dbReference type="EC" id="2.7.11.1"/>
    </reaction>
</comment>
<keyword evidence="4 9" id="KW-0547">Nucleotide-binding</keyword>
<name>D8T6J2_SELML</name>
<evidence type="ECO:0000256" key="5">
    <source>
        <dbReference type="ARBA" id="ARBA00022777"/>
    </source>
</evidence>
<accession>D8T6J2</accession>
<reference evidence="12 13" key="1">
    <citation type="journal article" date="2011" name="Science">
        <title>The Selaginella genome identifies genetic changes associated with the evolution of vascular plants.</title>
        <authorList>
            <person name="Banks J.A."/>
            <person name="Nishiyama T."/>
            <person name="Hasebe M."/>
            <person name="Bowman J.L."/>
            <person name="Gribskov M."/>
            <person name="dePamphilis C."/>
            <person name="Albert V.A."/>
            <person name="Aono N."/>
            <person name="Aoyama T."/>
            <person name="Ambrose B.A."/>
            <person name="Ashton N.W."/>
            <person name="Axtell M.J."/>
            <person name="Barker E."/>
            <person name="Barker M.S."/>
            <person name="Bennetzen J.L."/>
            <person name="Bonawitz N.D."/>
            <person name="Chapple C."/>
            <person name="Cheng C."/>
            <person name="Correa L.G."/>
            <person name="Dacre M."/>
            <person name="DeBarry J."/>
            <person name="Dreyer I."/>
            <person name="Elias M."/>
            <person name="Engstrom E.M."/>
            <person name="Estelle M."/>
            <person name="Feng L."/>
            <person name="Finet C."/>
            <person name="Floyd S.K."/>
            <person name="Frommer W.B."/>
            <person name="Fujita T."/>
            <person name="Gramzow L."/>
            <person name="Gutensohn M."/>
            <person name="Harholt J."/>
            <person name="Hattori M."/>
            <person name="Heyl A."/>
            <person name="Hirai T."/>
            <person name="Hiwatashi Y."/>
            <person name="Ishikawa M."/>
            <person name="Iwata M."/>
            <person name="Karol K.G."/>
            <person name="Koehler B."/>
            <person name="Kolukisaoglu U."/>
            <person name="Kubo M."/>
            <person name="Kurata T."/>
            <person name="Lalonde S."/>
            <person name="Li K."/>
            <person name="Li Y."/>
            <person name="Litt A."/>
            <person name="Lyons E."/>
            <person name="Manning G."/>
            <person name="Maruyama T."/>
            <person name="Michael T.P."/>
            <person name="Mikami K."/>
            <person name="Miyazaki S."/>
            <person name="Morinaga S."/>
            <person name="Murata T."/>
            <person name="Mueller-Roeber B."/>
            <person name="Nelson D.R."/>
            <person name="Obara M."/>
            <person name="Oguri Y."/>
            <person name="Olmstead R.G."/>
            <person name="Onodera N."/>
            <person name="Petersen B.L."/>
            <person name="Pils B."/>
            <person name="Prigge M."/>
            <person name="Rensing S.A."/>
            <person name="Riano-Pachon D.M."/>
            <person name="Roberts A.W."/>
            <person name="Sato Y."/>
            <person name="Scheller H.V."/>
            <person name="Schulz B."/>
            <person name="Schulz C."/>
            <person name="Shakirov E.V."/>
            <person name="Shibagaki N."/>
            <person name="Shinohara N."/>
            <person name="Shippen D.E."/>
            <person name="Soerensen I."/>
            <person name="Sotooka R."/>
            <person name="Sugimoto N."/>
            <person name="Sugita M."/>
            <person name="Sumikawa N."/>
            <person name="Tanurdzic M."/>
            <person name="Theissen G."/>
            <person name="Ulvskov P."/>
            <person name="Wakazuki S."/>
            <person name="Weng J.K."/>
            <person name="Willats W.W."/>
            <person name="Wipf D."/>
            <person name="Wolf P.G."/>
            <person name="Yang L."/>
            <person name="Zimmer A.D."/>
            <person name="Zhu Q."/>
            <person name="Mitros T."/>
            <person name="Hellsten U."/>
            <person name="Loque D."/>
            <person name="Otillar R."/>
            <person name="Salamov A."/>
            <person name="Schmutz J."/>
            <person name="Shapiro H."/>
            <person name="Lindquist E."/>
            <person name="Lucas S."/>
            <person name="Rokhsar D."/>
            <person name="Grigoriev I.V."/>
        </authorList>
    </citation>
    <scope>NUCLEOTIDE SEQUENCE [LARGE SCALE GENOMIC DNA]</scope>
</reference>
<feature type="domain" description="Protein kinase" evidence="11">
    <location>
        <begin position="28"/>
        <end position="330"/>
    </location>
</feature>
<dbReference type="PROSITE" id="PS00107">
    <property type="entry name" value="PROTEIN_KINASE_ATP"/>
    <property type="match status" value="1"/>
</dbReference>